<proteinExistence type="predicted"/>
<feature type="compositionally biased region" description="Basic and acidic residues" evidence="1">
    <location>
        <begin position="108"/>
        <end position="129"/>
    </location>
</feature>
<evidence type="ECO:0000313" key="2">
    <source>
        <dbReference type="EMBL" id="QHT15753.1"/>
    </source>
</evidence>
<dbReference type="AlphaFoldDB" id="A0A6C0DGV4"/>
<sequence>MESSTKTVQIVGGAHISGHRRRRSKKADKGSPQVQKGGYQEMTITRSELQGRLTPQPSGYTSPSPATTGSSFKTAFDPLLTPTQKNQPVPVSVSGPPVASMSQGGGKVKLDKSQTAKKVRLEPKKDLKDLPTNSKKKKTRKITMGLVSLKKRQTRAKKISEKVKEMPLEQLRKHLIEKNLIKATSKAPESILRQIAADSQIVSDGI</sequence>
<organism evidence="2">
    <name type="scientific">viral metagenome</name>
    <dbReference type="NCBI Taxonomy" id="1070528"/>
    <lineage>
        <taxon>unclassified sequences</taxon>
        <taxon>metagenomes</taxon>
        <taxon>organismal metagenomes</taxon>
    </lineage>
</organism>
<accession>A0A6C0DGV4</accession>
<dbReference type="EMBL" id="MN739613">
    <property type="protein sequence ID" value="QHT15753.1"/>
    <property type="molecule type" value="Genomic_DNA"/>
</dbReference>
<reference evidence="2" key="1">
    <citation type="journal article" date="2020" name="Nature">
        <title>Giant virus diversity and host interactions through global metagenomics.</title>
        <authorList>
            <person name="Schulz F."/>
            <person name="Roux S."/>
            <person name="Paez-Espino D."/>
            <person name="Jungbluth S."/>
            <person name="Walsh D.A."/>
            <person name="Denef V.J."/>
            <person name="McMahon K.D."/>
            <person name="Konstantinidis K.T."/>
            <person name="Eloe-Fadrosh E.A."/>
            <person name="Kyrpides N.C."/>
            <person name="Woyke T."/>
        </authorList>
    </citation>
    <scope>NUCLEOTIDE SEQUENCE</scope>
    <source>
        <strain evidence="2">GVMAG-M-3300023174-176</strain>
    </source>
</reference>
<name>A0A6C0DGV4_9ZZZZ</name>
<feature type="compositionally biased region" description="Low complexity" evidence="1">
    <location>
        <begin position="88"/>
        <end position="102"/>
    </location>
</feature>
<feature type="compositionally biased region" description="Polar residues" evidence="1">
    <location>
        <begin position="42"/>
        <end position="73"/>
    </location>
</feature>
<feature type="region of interest" description="Disordered" evidence="1">
    <location>
        <begin position="1"/>
        <end position="139"/>
    </location>
</feature>
<feature type="compositionally biased region" description="Basic residues" evidence="1">
    <location>
        <begin position="17"/>
        <end position="26"/>
    </location>
</feature>
<protein>
    <submittedName>
        <fullName evidence="2">Uncharacterized protein</fullName>
    </submittedName>
</protein>
<evidence type="ECO:0000256" key="1">
    <source>
        <dbReference type="SAM" id="MobiDB-lite"/>
    </source>
</evidence>